<keyword evidence="2" id="KW-1185">Reference proteome</keyword>
<evidence type="ECO:0000313" key="2">
    <source>
        <dbReference type="Proteomes" id="UP000257559"/>
    </source>
</evidence>
<gene>
    <name evidence="1" type="ORF">NCTC10132_00585</name>
</gene>
<dbReference type="KEGG" id="medw:NCTC10132_00585"/>
<dbReference type="AlphaFoldDB" id="A0A3B0Q330"/>
<dbReference type="EMBL" id="LS991951">
    <property type="protein sequence ID" value="SYV97226.1"/>
    <property type="molecule type" value="Genomic_DNA"/>
</dbReference>
<evidence type="ECO:0000313" key="1">
    <source>
        <dbReference type="EMBL" id="SYV97226.1"/>
    </source>
</evidence>
<proteinExistence type="predicted"/>
<protein>
    <submittedName>
        <fullName evidence="1">Uncharacterized protein</fullName>
    </submittedName>
</protein>
<organism evidence="1 2">
    <name type="scientific">Mycoplasmopsis edwardii</name>
    <dbReference type="NCBI Taxonomy" id="53558"/>
    <lineage>
        <taxon>Bacteria</taxon>
        <taxon>Bacillati</taxon>
        <taxon>Mycoplasmatota</taxon>
        <taxon>Mycoplasmoidales</taxon>
        <taxon>Metamycoplasmataceae</taxon>
        <taxon>Mycoplasmopsis</taxon>
    </lineage>
</organism>
<sequence>MTVLKEQEKISKLFNNLKTLITLHQRKLKALENIKKTLLDKMFPDEKSNIPSIRFKEFTNAW</sequence>
<feature type="non-terminal residue" evidence="1">
    <location>
        <position position="62"/>
    </location>
</feature>
<dbReference type="SUPFAM" id="SSF116734">
    <property type="entry name" value="DNA methylase specificity domain"/>
    <property type="match status" value="1"/>
</dbReference>
<dbReference type="Proteomes" id="UP000257559">
    <property type="component" value="Chromosome"/>
</dbReference>
<dbReference type="Gene3D" id="1.10.287.1120">
    <property type="entry name" value="Bipartite methylase S protein"/>
    <property type="match status" value="1"/>
</dbReference>
<accession>A0A3B0Q330</accession>
<reference evidence="2" key="1">
    <citation type="submission" date="2018-06" db="EMBL/GenBank/DDBJ databases">
        <authorList>
            <consortium name="Pathogen Informatics"/>
        </authorList>
    </citation>
    <scope>NUCLEOTIDE SEQUENCE [LARGE SCALE GENOMIC DNA]</scope>
    <source>
        <strain evidence="2">NCTC10132</strain>
    </source>
</reference>
<name>A0A3B0Q330_9BACT</name>